<sequence>MRVDNKTILAIQEFDDVISVGYDCYRMKREIKLRVELLEKDRMFGRLYHPDKAKAAQASPAPAGACKSCSSFLQGKSETKQNYSARRVSGENIERNLRVVPSSLIPILLVYKDQDNDDDPSKSGRFLHLPNLKFENVWLLLVELLIRLCFLMQQKLIIPHEQLLIYALKHIQFKNHRLLQTLSPASHLPALLPMEIKALVEIGILNMKFDLTSYWDSNQVLRQELLDNSFVLGVLFQWSVRYEERDDGVFYGT</sequence>
<keyword evidence="2" id="KW-1185">Reference proteome</keyword>
<evidence type="ECO:0000313" key="1">
    <source>
        <dbReference type="EMBL" id="OXA65137.1"/>
    </source>
</evidence>
<evidence type="ECO:0000313" key="2">
    <source>
        <dbReference type="Proteomes" id="UP000198287"/>
    </source>
</evidence>
<accession>A0A226F6L5</accession>
<protein>
    <submittedName>
        <fullName evidence="1">Uncharacterized protein</fullName>
    </submittedName>
</protein>
<dbReference type="Proteomes" id="UP000198287">
    <property type="component" value="Unassembled WGS sequence"/>
</dbReference>
<gene>
    <name evidence="1" type="ORF">Fcan01_03409</name>
</gene>
<proteinExistence type="predicted"/>
<organism evidence="1 2">
    <name type="scientific">Folsomia candida</name>
    <name type="common">Springtail</name>
    <dbReference type="NCBI Taxonomy" id="158441"/>
    <lineage>
        <taxon>Eukaryota</taxon>
        <taxon>Metazoa</taxon>
        <taxon>Ecdysozoa</taxon>
        <taxon>Arthropoda</taxon>
        <taxon>Hexapoda</taxon>
        <taxon>Collembola</taxon>
        <taxon>Entomobryomorpha</taxon>
        <taxon>Isotomoidea</taxon>
        <taxon>Isotomidae</taxon>
        <taxon>Proisotominae</taxon>
        <taxon>Folsomia</taxon>
    </lineage>
</organism>
<reference evidence="1 2" key="1">
    <citation type="submission" date="2015-12" db="EMBL/GenBank/DDBJ databases">
        <title>The genome of Folsomia candida.</title>
        <authorList>
            <person name="Faddeeva A."/>
            <person name="Derks M.F."/>
            <person name="Anvar Y."/>
            <person name="Smit S."/>
            <person name="Van Straalen N."/>
            <person name="Roelofs D."/>
        </authorList>
    </citation>
    <scope>NUCLEOTIDE SEQUENCE [LARGE SCALE GENOMIC DNA]</scope>
    <source>
        <strain evidence="1 2">VU population</strain>
        <tissue evidence="1">Whole body</tissue>
    </source>
</reference>
<dbReference type="EMBL" id="LNIX01000001">
    <property type="protein sequence ID" value="OXA65137.1"/>
    <property type="molecule type" value="Genomic_DNA"/>
</dbReference>
<dbReference type="AlphaFoldDB" id="A0A226F6L5"/>
<name>A0A226F6L5_FOLCA</name>
<comment type="caution">
    <text evidence="1">The sequence shown here is derived from an EMBL/GenBank/DDBJ whole genome shotgun (WGS) entry which is preliminary data.</text>
</comment>